<evidence type="ECO:0008006" key="3">
    <source>
        <dbReference type="Google" id="ProtNLM"/>
    </source>
</evidence>
<evidence type="ECO:0000313" key="2">
    <source>
        <dbReference type="Proteomes" id="UP000075391"/>
    </source>
</evidence>
<dbReference type="Gene3D" id="3.90.70.10">
    <property type="entry name" value="Cysteine proteinases"/>
    <property type="match status" value="1"/>
</dbReference>
<dbReference type="RefSeq" id="WP_063245007.1">
    <property type="nucleotide sequence ID" value="NZ_LUKF01000019.1"/>
</dbReference>
<dbReference type="OrthoDB" id="5292465at2"/>
<evidence type="ECO:0000313" key="1">
    <source>
        <dbReference type="EMBL" id="KYG60754.1"/>
    </source>
</evidence>
<comment type="caution">
    <text evidence="1">The sequence shown here is derived from an EMBL/GenBank/DDBJ whole genome shotgun (WGS) entry which is preliminary data.</text>
</comment>
<sequence length="365" mass="40727">MNRLVLLIGIFLTNISYGAQGLNPFGSEFSPDKSSELIIKNMPSIRSQDSIGICYSFVASTLYDEANCVAKKITDCSSVSPDQKASPLDMTRFASELPQEADISDRFNYEGLNTAGGAEAFTLHNAIQSNQVAKESCAPFDQVVARISDPAQAQKTELAMWQRFQDVFNEYKRKQAKCADCALEYATATANSLREEFNLKPSNQEILQAFAEKTYSKFLDKLLIPDNCWDLNNQVSLKGSWKVQTFPDSKSNYDATLGKIKEVLGTKKRPIALGFCTQTPLKAKSQKNCGTMKDGKLEGEGHAVVIKGYRKVCNSKNQCYDALQVHNSWGQSWQDSTNDGWVDAKELLSRTFFEKNSLSWLEQSQ</sequence>
<name>A0A150WCG2_BDEBC</name>
<dbReference type="InterPro" id="IPR038765">
    <property type="entry name" value="Papain-like_cys_pep_sf"/>
</dbReference>
<proteinExistence type="predicted"/>
<protein>
    <recommendedName>
        <fullName evidence="3">Peptidase C1A papain C-terminal domain-containing protein</fullName>
    </recommendedName>
</protein>
<gene>
    <name evidence="1" type="ORF">AZI85_12245</name>
</gene>
<dbReference type="EMBL" id="LUKF01000019">
    <property type="protein sequence ID" value="KYG60754.1"/>
    <property type="molecule type" value="Genomic_DNA"/>
</dbReference>
<reference evidence="1 2" key="1">
    <citation type="submission" date="2016-03" db="EMBL/GenBank/DDBJ databases">
        <authorList>
            <person name="Ploux O."/>
        </authorList>
    </citation>
    <scope>NUCLEOTIDE SEQUENCE [LARGE SCALE GENOMIC DNA]</scope>
    <source>
        <strain evidence="1 2">BER2</strain>
    </source>
</reference>
<organism evidence="1 2">
    <name type="scientific">Bdellovibrio bacteriovorus</name>
    <dbReference type="NCBI Taxonomy" id="959"/>
    <lineage>
        <taxon>Bacteria</taxon>
        <taxon>Pseudomonadati</taxon>
        <taxon>Bdellovibrionota</taxon>
        <taxon>Bdellovibrionia</taxon>
        <taxon>Bdellovibrionales</taxon>
        <taxon>Pseudobdellovibrionaceae</taxon>
        <taxon>Bdellovibrio</taxon>
    </lineage>
</organism>
<dbReference type="SUPFAM" id="SSF54001">
    <property type="entry name" value="Cysteine proteinases"/>
    <property type="match status" value="1"/>
</dbReference>
<accession>A0A150WCG2</accession>
<dbReference type="AlphaFoldDB" id="A0A150WCG2"/>
<dbReference type="Proteomes" id="UP000075391">
    <property type="component" value="Unassembled WGS sequence"/>
</dbReference>